<dbReference type="Proteomes" id="UP001499967">
    <property type="component" value="Unassembled WGS sequence"/>
</dbReference>
<sequence>MTIGETSAARTGQVHLIAAAELETTVRAIFAAAGCAEEEATLIARELVGANLAGHDSHGVVRVPLYVDWLGRGYVRAGQSAQVVTDGGAFLVVDGNKGFGQTIATQTVALGVERARANGTCIVAMRNSGHIGRVGAYAETALAAGLVSIHFVNVAGSPLVAPFGATERRFSTAPFAVGLPLPDRPLVLDFATSLVAEGKVQVASYGGRPLPPDALISPDGEMSTDPRVLYGDYGPADLRTPGGGEGAIRAFGDHKGSGLALMCELLAGALTANGCAGPLEGPREGIANGMLSIYLSPAHFGTQDEFERIAREYLDWVLAARPIDPAEPVLAPGDPEAANREARLAGGVPLPVNTWAAIVRTAEALGVPTGP</sequence>
<dbReference type="RefSeq" id="WP_343937454.1">
    <property type="nucleotide sequence ID" value="NZ_BAAAHP010000002.1"/>
</dbReference>
<dbReference type="InterPro" id="IPR003767">
    <property type="entry name" value="Malate/L-lactate_DH-like"/>
</dbReference>
<reference evidence="4" key="1">
    <citation type="journal article" date="2019" name="Int. J. Syst. Evol. Microbiol.">
        <title>The Global Catalogue of Microorganisms (GCM) 10K type strain sequencing project: providing services to taxonomists for standard genome sequencing and annotation.</title>
        <authorList>
            <consortium name="The Broad Institute Genomics Platform"/>
            <consortium name="The Broad Institute Genome Sequencing Center for Infectious Disease"/>
            <person name="Wu L."/>
            <person name="Ma J."/>
        </authorList>
    </citation>
    <scope>NUCLEOTIDE SEQUENCE [LARGE SCALE GENOMIC DNA]</scope>
    <source>
        <strain evidence="4">JCM 11117</strain>
    </source>
</reference>
<keyword evidence="2" id="KW-0560">Oxidoreductase</keyword>
<accession>A0ABP3ZE67</accession>
<evidence type="ECO:0000256" key="1">
    <source>
        <dbReference type="ARBA" id="ARBA00006056"/>
    </source>
</evidence>
<dbReference type="NCBIfam" id="NF007504">
    <property type="entry name" value="PRK10098.1"/>
    <property type="match status" value="1"/>
</dbReference>
<dbReference type="Gene3D" id="1.10.1530.10">
    <property type="match status" value="1"/>
</dbReference>
<dbReference type="InterPro" id="IPR043144">
    <property type="entry name" value="Mal/L-sulf/L-lact_DH-like_ah"/>
</dbReference>
<keyword evidence="4" id="KW-1185">Reference proteome</keyword>
<dbReference type="Pfam" id="PF02615">
    <property type="entry name" value="Ldh_2"/>
    <property type="match status" value="1"/>
</dbReference>
<comment type="similarity">
    <text evidence="1">Belongs to the LDH2/MDH2 oxidoreductase family.</text>
</comment>
<dbReference type="EMBL" id="BAAAHP010000002">
    <property type="protein sequence ID" value="GAA0918662.1"/>
    <property type="molecule type" value="Genomic_DNA"/>
</dbReference>
<dbReference type="PANTHER" id="PTHR11091:SF0">
    <property type="entry name" value="MALATE DEHYDROGENASE"/>
    <property type="match status" value="1"/>
</dbReference>
<protein>
    <submittedName>
        <fullName evidence="3">Malate/lactate/ureidoglycolate dehydrogenase</fullName>
    </submittedName>
</protein>
<dbReference type="SUPFAM" id="SSF89733">
    <property type="entry name" value="L-sulfolactate dehydrogenase-like"/>
    <property type="match status" value="1"/>
</dbReference>
<proteinExistence type="inferred from homology"/>
<organism evidence="3 4">
    <name type="scientific">Pseudonocardia zijingensis</name>
    <dbReference type="NCBI Taxonomy" id="153376"/>
    <lineage>
        <taxon>Bacteria</taxon>
        <taxon>Bacillati</taxon>
        <taxon>Actinomycetota</taxon>
        <taxon>Actinomycetes</taxon>
        <taxon>Pseudonocardiales</taxon>
        <taxon>Pseudonocardiaceae</taxon>
        <taxon>Pseudonocardia</taxon>
    </lineage>
</organism>
<dbReference type="InterPro" id="IPR043143">
    <property type="entry name" value="Mal/L-sulf/L-lact_DH-like_NADP"/>
</dbReference>
<gene>
    <name evidence="3" type="ORF">GCM10009559_00250</name>
</gene>
<dbReference type="InterPro" id="IPR036111">
    <property type="entry name" value="Mal/L-sulfo/L-lacto_DH-like_sf"/>
</dbReference>
<name>A0ABP3ZE67_9PSEU</name>
<dbReference type="PANTHER" id="PTHR11091">
    <property type="entry name" value="OXIDOREDUCTASE-RELATED"/>
    <property type="match status" value="1"/>
</dbReference>
<evidence type="ECO:0000313" key="4">
    <source>
        <dbReference type="Proteomes" id="UP001499967"/>
    </source>
</evidence>
<evidence type="ECO:0000256" key="2">
    <source>
        <dbReference type="ARBA" id="ARBA00023002"/>
    </source>
</evidence>
<evidence type="ECO:0000313" key="3">
    <source>
        <dbReference type="EMBL" id="GAA0918662.1"/>
    </source>
</evidence>
<comment type="caution">
    <text evidence="3">The sequence shown here is derived from an EMBL/GenBank/DDBJ whole genome shotgun (WGS) entry which is preliminary data.</text>
</comment>
<dbReference type="Gene3D" id="3.30.1370.60">
    <property type="entry name" value="Hypothetical oxidoreductase yiak, domain 2"/>
    <property type="match status" value="1"/>
</dbReference>